<protein>
    <submittedName>
        <fullName evidence="1">Cytoplasmic protein</fullName>
    </submittedName>
</protein>
<dbReference type="EMBL" id="CP003746">
    <property type="protein sequence ID" value="AGN11309.1"/>
    <property type="molecule type" value="Genomic_DNA"/>
</dbReference>
<gene>
    <name evidence="1" type="ordered locus">M5M_08183</name>
</gene>
<dbReference type="KEGG" id="saga:M5M_08183"/>
<reference evidence="1 2" key="1">
    <citation type="journal article" date="2013" name="Genome Announc.">
        <title>Complete genome sequence of Simiduia agarivorans SA1(T), a marine bacterium able to degrade a variety of polysaccharides.</title>
        <authorList>
            <person name="Lin S.Y."/>
            <person name="Shieh W.Y."/>
            <person name="Chen J.S."/>
            <person name="Tang S.L."/>
        </authorList>
    </citation>
    <scope>NUCLEOTIDE SEQUENCE [LARGE SCALE GENOMIC DNA]</scope>
    <source>
        <strain evidence="2">DSM 21679 / JCM 13881 / BCRC 17597 / SA1</strain>
    </source>
</reference>
<dbReference type="Proteomes" id="UP000000466">
    <property type="component" value="Chromosome"/>
</dbReference>
<evidence type="ECO:0000313" key="1">
    <source>
        <dbReference type="EMBL" id="AGN11309.1"/>
    </source>
</evidence>
<name>R9S5N7_SIMAS</name>
<dbReference type="AlphaFoldDB" id="R9S5N7"/>
<proteinExistence type="predicted"/>
<dbReference type="OrthoDB" id="6631093at2"/>
<sequence length="67" mass="7254">MATQPEPCPYCHSTQLHLVHHLCTHAVCCQHCGACGPSERRVEKAVDLWNGVAHGFNHALPAAQAGR</sequence>
<dbReference type="HOGENOM" id="CLU_2810104_0_0_6"/>
<accession>R9S5N7</accession>
<keyword evidence="2" id="KW-1185">Reference proteome</keyword>
<dbReference type="RefSeq" id="WP_016389297.1">
    <property type="nucleotide sequence ID" value="NC_018868.3"/>
</dbReference>
<evidence type="ECO:0000313" key="2">
    <source>
        <dbReference type="Proteomes" id="UP000000466"/>
    </source>
</evidence>
<organism evidence="1 2">
    <name type="scientific">Simiduia agarivorans (strain DSM 21679 / JCM 13881 / BCRC 17597 / SA1)</name>
    <dbReference type="NCBI Taxonomy" id="1117647"/>
    <lineage>
        <taxon>Bacteria</taxon>
        <taxon>Pseudomonadati</taxon>
        <taxon>Pseudomonadota</taxon>
        <taxon>Gammaproteobacteria</taxon>
        <taxon>Cellvibrionales</taxon>
        <taxon>Cellvibrionaceae</taxon>
        <taxon>Simiduia</taxon>
    </lineage>
</organism>